<evidence type="ECO:0000313" key="1">
    <source>
        <dbReference type="EMBL" id="QHI36067.1"/>
    </source>
</evidence>
<dbReference type="RefSeq" id="WP_160128797.1">
    <property type="nucleotide sequence ID" value="NZ_CP019288.1"/>
</dbReference>
<dbReference type="OrthoDB" id="1428168at2"/>
<organism evidence="1 2">
    <name type="scientific">Kordia antarctica</name>
    <dbReference type="NCBI Taxonomy" id="1218801"/>
    <lineage>
        <taxon>Bacteria</taxon>
        <taxon>Pseudomonadati</taxon>
        <taxon>Bacteroidota</taxon>
        <taxon>Flavobacteriia</taxon>
        <taxon>Flavobacteriales</taxon>
        <taxon>Flavobacteriaceae</taxon>
        <taxon>Kordia</taxon>
    </lineage>
</organism>
<reference evidence="1 2" key="1">
    <citation type="journal article" date="2013" name="Int. J. Syst. Evol. Microbiol.">
        <title>Kordia antarctica sp. nov., isolated from Antarctic seawater.</title>
        <authorList>
            <person name="Baek K."/>
            <person name="Choi A."/>
            <person name="Kang I."/>
            <person name="Lee K."/>
            <person name="Cho J.C."/>
        </authorList>
    </citation>
    <scope>NUCLEOTIDE SEQUENCE [LARGE SCALE GENOMIC DNA]</scope>
    <source>
        <strain evidence="1 2">IMCC3317</strain>
    </source>
</reference>
<proteinExistence type="predicted"/>
<dbReference type="KEGG" id="kan:IMCC3317_14200"/>
<gene>
    <name evidence="1" type="ORF">IMCC3317_14200</name>
</gene>
<protein>
    <submittedName>
        <fullName evidence="1">Uncharacterized protein</fullName>
    </submittedName>
</protein>
<evidence type="ECO:0000313" key="2">
    <source>
        <dbReference type="Proteomes" id="UP000464657"/>
    </source>
</evidence>
<sequence length="119" mass="13743">MNTPINIHDNDREIYLSTGIYGVKVLGGWSVKLDNFSISLELVGNNTVVTPNSVTFKIQSYVFKKRAKKIFSVDIIQSGNYRVKFKNQESLKIRRSNLFLAQFFEKEIFNEDIEIFIGD</sequence>
<keyword evidence="2" id="KW-1185">Reference proteome</keyword>
<dbReference type="EMBL" id="CP019288">
    <property type="protein sequence ID" value="QHI36067.1"/>
    <property type="molecule type" value="Genomic_DNA"/>
</dbReference>
<dbReference type="Proteomes" id="UP000464657">
    <property type="component" value="Chromosome"/>
</dbReference>
<accession>A0A7L4ZHX4</accession>
<dbReference type="AlphaFoldDB" id="A0A7L4ZHX4"/>
<name>A0A7L4ZHX4_9FLAO</name>